<dbReference type="OrthoDB" id="10461267at2759"/>
<proteinExistence type="predicted"/>
<comment type="caution">
    <text evidence="1">The sequence shown here is derived from an EMBL/GenBank/DDBJ whole genome shotgun (WGS) entry which is preliminary data.</text>
</comment>
<organism evidence="1 2">
    <name type="scientific">Zosterops borbonicus</name>
    <dbReference type="NCBI Taxonomy" id="364589"/>
    <lineage>
        <taxon>Eukaryota</taxon>
        <taxon>Metazoa</taxon>
        <taxon>Chordata</taxon>
        <taxon>Craniata</taxon>
        <taxon>Vertebrata</taxon>
        <taxon>Euteleostomi</taxon>
        <taxon>Archelosauria</taxon>
        <taxon>Archosauria</taxon>
        <taxon>Dinosauria</taxon>
        <taxon>Saurischia</taxon>
        <taxon>Theropoda</taxon>
        <taxon>Coelurosauria</taxon>
        <taxon>Aves</taxon>
        <taxon>Neognathae</taxon>
        <taxon>Neoaves</taxon>
        <taxon>Telluraves</taxon>
        <taxon>Australaves</taxon>
        <taxon>Passeriformes</taxon>
        <taxon>Sylvioidea</taxon>
        <taxon>Zosteropidae</taxon>
        <taxon>Zosterops</taxon>
    </lineage>
</organism>
<evidence type="ECO:0000313" key="2">
    <source>
        <dbReference type="Proteomes" id="UP000796761"/>
    </source>
</evidence>
<keyword evidence="2" id="KW-1185">Reference proteome</keyword>
<dbReference type="Proteomes" id="UP000796761">
    <property type="component" value="Unassembled WGS sequence"/>
</dbReference>
<accession>A0A8K1G0S2</accession>
<evidence type="ECO:0000313" key="1">
    <source>
        <dbReference type="EMBL" id="TRZ09630.1"/>
    </source>
</evidence>
<protein>
    <submittedName>
        <fullName evidence="1">Uncharacterized protein</fullName>
    </submittedName>
</protein>
<dbReference type="AlphaFoldDB" id="A0A8K1G0S2"/>
<sequence>MNKEVEHLKYEERLREMGLLILEKSSPKGMVQHLALGLVKSHEIPMGPLLELVQVPLNDILSFRCVSCTIQLDAICRFVEGALDPSALVTNEDVKKCQSQYQLLQTSLVTDVQWDSEPLTTTL</sequence>
<dbReference type="EMBL" id="SWJQ01001027">
    <property type="protein sequence ID" value="TRZ09630.1"/>
    <property type="molecule type" value="Genomic_DNA"/>
</dbReference>
<reference evidence="1" key="1">
    <citation type="submission" date="2019-04" db="EMBL/GenBank/DDBJ databases">
        <title>Genome assembly of Zosterops borbonicus 15179.</title>
        <authorList>
            <person name="Leroy T."/>
            <person name="Anselmetti Y."/>
            <person name="Tilak M.-K."/>
            <person name="Nabholz B."/>
        </authorList>
    </citation>
    <scope>NUCLEOTIDE SEQUENCE</scope>
    <source>
        <strain evidence="1">HGM_15179</strain>
        <tissue evidence="1">Muscle</tissue>
    </source>
</reference>
<name>A0A8K1G0S2_9PASS</name>
<gene>
    <name evidence="1" type="ORF">HGM15179_017476</name>
</gene>